<protein>
    <submittedName>
        <fullName evidence="1">Uncharacterized protein</fullName>
    </submittedName>
</protein>
<accession>Q12Z27</accession>
<dbReference type="EMBL" id="CP000300">
    <property type="protein sequence ID" value="ABE51299.1"/>
    <property type="molecule type" value="Genomic_DNA"/>
</dbReference>
<gene>
    <name evidence="1" type="ordered locus">Mbur_0297</name>
</gene>
<reference evidence="2" key="1">
    <citation type="journal article" date="2009" name="ISME J.">
        <title>The genome sequence of the psychrophilic archaeon, Methanococcoides burtonii: the role of genome evolution in cold adaptation.</title>
        <authorList>
            <person name="Allen M.A."/>
            <person name="Lauro F.M."/>
            <person name="Williams T.J."/>
            <person name="Burg D."/>
            <person name="Siddiqui K.S."/>
            <person name="De Francisci D."/>
            <person name="Chong K.W."/>
            <person name="Pilak O."/>
            <person name="Chew H.H."/>
            <person name="De Maere M.Z."/>
            <person name="Ting L."/>
            <person name="Katrib M."/>
            <person name="Ng C."/>
            <person name="Sowers K.R."/>
            <person name="Galperin M.Y."/>
            <person name="Anderson I.J."/>
            <person name="Ivanova N."/>
            <person name="Dalin E."/>
            <person name="Martinez M."/>
            <person name="Lapidus A."/>
            <person name="Hauser L."/>
            <person name="Land M."/>
            <person name="Thomas T."/>
            <person name="Cavicchioli R."/>
        </authorList>
    </citation>
    <scope>NUCLEOTIDE SEQUENCE [LARGE SCALE GENOMIC DNA]</scope>
    <source>
        <strain evidence="2">DSM 6242 / NBRC 107633 / OCM 468 / ACE-M</strain>
    </source>
</reference>
<dbReference type="HOGENOM" id="CLU_1330825_0_0_2"/>
<evidence type="ECO:0000313" key="2">
    <source>
        <dbReference type="Proteomes" id="UP000001979"/>
    </source>
</evidence>
<proteinExistence type="predicted"/>
<keyword evidence="2" id="KW-1185">Reference proteome</keyword>
<sequence>MEEWGIRISNTNEEIVRQFFEKNDFLVKTNLKYPVIRGDSDIDLMVLNLNPDSMNPPSNFVLSVKDLKGIEKAAIEVKGWHTERFTPSLIKNFPRILNFVSENAQDTAKLFFKTTQFKNIIVLSKLPATEKSRNQTIQFLKENGVDHVIEFKAIIEFIVKEVEMNKDYEYSEFLQTVRLLKVYGNLST</sequence>
<name>Q12Z27_METBU</name>
<dbReference type="KEGG" id="mbu:Mbur_0297"/>
<dbReference type="Proteomes" id="UP000001979">
    <property type="component" value="Chromosome"/>
</dbReference>
<evidence type="ECO:0000313" key="1">
    <source>
        <dbReference type="EMBL" id="ABE51299.1"/>
    </source>
</evidence>
<dbReference type="RefSeq" id="WP_011498461.1">
    <property type="nucleotide sequence ID" value="NC_007955.1"/>
</dbReference>
<dbReference type="GeneID" id="3997113"/>
<organism evidence="1 2">
    <name type="scientific">Methanococcoides burtonii (strain DSM 6242 / NBRC 107633 / OCM 468 / ACE-M)</name>
    <dbReference type="NCBI Taxonomy" id="259564"/>
    <lineage>
        <taxon>Archaea</taxon>
        <taxon>Methanobacteriati</taxon>
        <taxon>Methanobacteriota</taxon>
        <taxon>Stenosarchaea group</taxon>
        <taxon>Methanomicrobia</taxon>
        <taxon>Methanosarcinales</taxon>
        <taxon>Methanosarcinaceae</taxon>
        <taxon>Methanococcoides</taxon>
    </lineage>
</organism>
<dbReference type="AlphaFoldDB" id="Q12Z27"/>